<protein>
    <submittedName>
        <fullName evidence="1">Uncharacterized protein</fullName>
    </submittedName>
</protein>
<reference evidence="1" key="1">
    <citation type="submission" date="2018-02" db="EMBL/GenBank/DDBJ databases">
        <title>Rhizophora mucronata_Transcriptome.</title>
        <authorList>
            <person name="Meera S.P."/>
            <person name="Sreeshan A."/>
            <person name="Augustine A."/>
        </authorList>
    </citation>
    <scope>NUCLEOTIDE SEQUENCE</scope>
    <source>
        <tissue evidence="1">Leaf</tissue>
    </source>
</reference>
<evidence type="ECO:0000313" key="1">
    <source>
        <dbReference type="EMBL" id="MBW83317.1"/>
    </source>
</evidence>
<proteinExistence type="predicted"/>
<sequence>MFGLKGNYNFLLINFLIQL</sequence>
<organism evidence="1">
    <name type="scientific">Rhizophora mucronata</name>
    <name type="common">Asiatic mangrove</name>
    <dbReference type="NCBI Taxonomy" id="61149"/>
    <lineage>
        <taxon>Eukaryota</taxon>
        <taxon>Viridiplantae</taxon>
        <taxon>Streptophyta</taxon>
        <taxon>Embryophyta</taxon>
        <taxon>Tracheophyta</taxon>
        <taxon>Spermatophyta</taxon>
        <taxon>Magnoliopsida</taxon>
        <taxon>eudicotyledons</taxon>
        <taxon>Gunneridae</taxon>
        <taxon>Pentapetalae</taxon>
        <taxon>rosids</taxon>
        <taxon>fabids</taxon>
        <taxon>Malpighiales</taxon>
        <taxon>Rhizophoraceae</taxon>
        <taxon>Rhizophora</taxon>
    </lineage>
</organism>
<dbReference type="EMBL" id="GGEC01002834">
    <property type="protein sequence ID" value="MBW83317.1"/>
    <property type="molecule type" value="Transcribed_RNA"/>
</dbReference>
<dbReference type="AlphaFoldDB" id="A0A2P2IQ51"/>
<name>A0A2P2IQ51_RHIMU</name>
<accession>A0A2P2IQ51</accession>